<dbReference type="PANTHER" id="PTHR13526">
    <property type="entry name" value="TRANSCRIPTION FACTOR SPT20 HOMOLOG"/>
    <property type="match status" value="1"/>
</dbReference>
<accession>A0AAD5BRQ3</accession>
<comment type="caution">
    <text evidence="3">The sequence shown here is derived from an EMBL/GenBank/DDBJ whole genome shotgun (WGS) entry which is preliminary data.</text>
</comment>
<protein>
    <recommendedName>
        <fullName evidence="2">Spt20-like SEP domain-containing protein</fullName>
    </recommendedName>
</protein>
<dbReference type="Pfam" id="PF12090">
    <property type="entry name" value="Spt20_SEP"/>
    <property type="match status" value="1"/>
</dbReference>
<reference evidence="3" key="1">
    <citation type="submission" date="2022-06" db="EMBL/GenBank/DDBJ databases">
        <title>Uncovering the hologenomic basis of an extraordinary plant invasion.</title>
        <authorList>
            <person name="Bieker V.C."/>
            <person name="Martin M.D."/>
            <person name="Gilbert T."/>
            <person name="Hodgins K."/>
            <person name="Battlay P."/>
            <person name="Petersen B."/>
            <person name="Wilson J."/>
        </authorList>
    </citation>
    <scope>NUCLEOTIDE SEQUENCE</scope>
    <source>
        <strain evidence="3">AA19_3_7</strain>
        <tissue evidence="3">Leaf</tissue>
    </source>
</reference>
<dbReference type="GO" id="GO:0006357">
    <property type="term" value="P:regulation of transcription by RNA polymerase II"/>
    <property type="evidence" value="ECO:0007669"/>
    <property type="project" value="TreeGrafter"/>
</dbReference>
<dbReference type="Proteomes" id="UP001206925">
    <property type="component" value="Unassembled WGS sequence"/>
</dbReference>
<dbReference type="InterPro" id="IPR046468">
    <property type="entry name" value="Spt20-like_SEP"/>
</dbReference>
<feature type="domain" description="Spt20-like SEP" evidence="2">
    <location>
        <begin position="65"/>
        <end position="188"/>
    </location>
</feature>
<evidence type="ECO:0000313" key="3">
    <source>
        <dbReference type="EMBL" id="KAI7728342.1"/>
    </source>
</evidence>
<organism evidence="3 4">
    <name type="scientific">Ambrosia artemisiifolia</name>
    <name type="common">Common ragweed</name>
    <dbReference type="NCBI Taxonomy" id="4212"/>
    <lineage>
        <taxon>Eukaryota</taxon>
        <taxon>Viridiplantae</taxon>
        <taxon>Streptophyta</taxon>
        <taxon>Embryophyta</taxon>
        <taxon>Tracheophyta</taxon>
        <taxon>Spermatophyta</taxon>
        <taxon>Magnoliopsida</taxon>
        <taxon>eudicotyledons</taxon>
        <taxon>Gunneridae</taxon>
        <taxon>Pentapetalae</taxon>
        <taxon>asterids</taxon>
        <taxon>campanulids</taxon>
        <taxon>Asterales</taxon>
        <taxon>Asteraceae</taxon>
        <taxon>Asteroideae</taxon>
        <taxon>Heliantheae alliance</taxon>
        <taxon>Heliantheae</taxon>
        <taxon>Ambrosia</taxon>
    </lineage>
</organism>
<name>A0AAD5BRQ3_AMBAR</name>
<dbReference type="GO" id="GO:0003712">
    <property type="term" value="F:transcription coregulator activity"/>
    <property type="evidence" value="ECO:0007669"/>
    <property type="project" value="InterPro"/>
</dbReference>
<evidence type="ECO:0000256" key="1">
    <source>
        <dbReference type="SAM" id="MobiDB-lite"/>
    </source>
</evidence>
<gene>
    <name evidence="3" type="ORF">M8C21_001820</name>
</gene>
<proteinExistence type="predicted"/>
<keyword evidence="4" id="KW-1185">Reference proteome</keyword>
<feature type="compositionally biased region" description="Polar residues" evidence="1">
    <location>
        <begin position="1"/>
        <end position="11"/>
    </location>
</feature>
<dbReference type="AlphaFoldDB" id="A0AAD5BRQ3"/>
<dbReference type="EMBL" id="JAMZMK010011234">
    <property type="protein sequence ID" value="KAI7728342.1"/>
    <property type="molecule type" value="Genomic_DNA"/>
</dbReference>
<evidence type="ECO:0000259" key="2">
    <source>
        <dbReference type="Pfam" id="PF12090"/>
    </source>
</evidence>
<dbReference type="PANTHER" id="PTHR13526:SF8">
    <property type="entry name" value="TRANSCRIPTION FACTOR SPT20 HOMOLOG"/>
    <property type="match status" value="1"/>
</dbReference>
<evidence type="ECO:0000313" key="4">
    <source>
        <dbReference type="Proteomes" id="UP001206925"/>
    </source>
</evidence>
<feature type="region of interest" description="Disordered" evidence="1">
    <location>
        <begin position="1"/>
        <end position="56"/>
    </location>
</feature>
<feature type="non-terminal residue" evidence="3">
    <location>
        <position position="190"/>
    </location>
</feature>
<sequence length="190" mass="20982">MGVSFKISNKGTRFRPKPKSNPDPLQHDDVDALPEPFSNQSTHKPKPSVDVSENGKDDLEISDADISFFINLFPDGYSIGNPSENRVAVQDDPKFLHPYDRTSESLFLAIERGLLPADFLDDIPCKYINGAVACEVRDYRNSASEPGVNGSSADTSCPITTKIRLKMSLENVVKDIPLISDSSWTYGDLM</sequence>
<dbReference type="GO" id="GO:0000124">
    <property type="term" value="C:SAGA complex"/>
    <property type="evidence" value="ECO:0007669"/>
    <property type="project" value="InterPro"/>
</dbReference>
<dbReference type="InterPro" id="IPR021950">
    <property type="entry name" value="Spt20"/>
</dbReference>